<feature type="compositionally biased region" description="Basic and acidic residues" evidence="4">
    <location>
        <begin position="43"/>
        <end position="53"/>
    </location>
</feature>
<dbReference type="Proteomes" id="UP001590951">
    <property type="component" value="Unassembled WGS sequence"/>
</dbReference>
<comment type="caution">
    <text evidence="5">The sequence shown here is derived from an EMBL/GenBank/DDBJ whole genome shotgun (WGS) entry which is preliminary data.</text>
</comment>
<feature type="region of interest" description="Disordered" evidence="4">
    <location>
        <begin position="39"/>
        <end position="63"/>
    </location>
</feature>
<accession>A0ABR4BLJ5</accession>
<keyword evidence="6" id="KW-1185">Reference proteome</keyword>
<proteinExistence type="inferred from homology"/>
<evidence type="ECO:0000313" key="5">
    <source>
        <dbReference type="EMBL" id="KAL2058663.1"/>
    </source>
</evidence>
<gene>
    <name evidence="5" type="ORF">ABVK25_001393</name>
</gene>
<dbReference type="PANTHER" id="PTHR43618:SF4">
    <property type="entry name" value="SHORT CHAIN DEHYDROGENASE_REDUCTASE FAMILY (AFU_ORTHOLOGUE AFUA_7G04540)"/>
    <property type="match status" value="1"/>
</dbReference>
<organism evidence="5 6">
    <name type="scientific">Lepraria finkii</name>
    <dbReference type="NCBI Taxonomy" id="1340010"/>
    <lineage>
        <taxon>Eukaryota</taxon>
        <taxon>Fungi</taxon>
        <taxon>Dikarya</taxon>
        <taxon>Ascomycota</taxon>
        <taxon>Pezizomycotina</taxon>
        <taxon>Lecanoromycetes</taxon>
        <taxon>OSLEUM clade</taxon>
        <taxon>Lecanoromycetidae</taxon>
        <taxon>Lecanorales</taxon>
        <taxon>Lecanorineae</taxon>
        <taxon>Stereocaulaceae</taxon>
        <taxon>Lepraria</taxon>
    </lineage>
</organism>
<evidence type="ECO:0000313" key="6">
    <source>
        <dbReference type="Proteomes" id="UP001590951"/>
    </source>
</evidence>
<protein>
    <submittedName>
        <fullName evidence="5">Uncharacterized protein</fullName>
    </submittedName>
</protein>
<dbReference type="Gene3D" id="3.40.50.720">
    <property type="entry name" value="NAD(P)-binding Rossmann-like Domain"/>
    <property type="match status" value="1"/>
</dbReference>
<evidence type="ECO:0000256" key="3">
    <source>
        <dbReference type="ARBA" id="ARBA00023002"/>
    </source>
</evidence>
<dbReference type="InterPro" id="IPR036291">
    <property type="entry name" value="NAD(P)-bd_dom_sf"/>
</dbReference>
<dbReference type="SUPFAM" id="SSF51735">
    <property type="entry name" value="NAD(P)-binding Rossmann-fold domains"/>
    <property type="match status" value="1"/>
</dbReference>
<comment type="similarity">
    <text evidence="1">Belongs to the short-chain dehydrogenases/reductases (SDR) family.</text>
</comment>
<name>A0ABR4BLJ5_9LECA</name>
<evidence type="ECO:0000256" key="4">
    <source>
        <dbReference type="SAM" id="MobiDB-lite"/>
    </source>
</evidence>
<dbReference type="EMBL" id="JBHFEH010000002">
    <property type="protein sequence ID" value="KAL2058663.1"/>
    <property type="molecule type" value="Genomic_DNA"/>
</dbReference>
<dbReference type="InterPro" id="IPR052178">
    <property type="entry name" value="Sec_Metab_Biosynth_SDR"/>
</dbReference>
<sequence length="126" mass="13773">MLRRKLGFLHLNRMIATTFTKAKTHINCISPGLFPSEITAGSSDKKQKSKLETEMSNPAGGYGHESGMATCILFLAGPGRGVLEWAGSVSRWREHTGAACCDIKPGRDNEVVEICWHGKLLVRFVG</sequence>
<dbReference type="PANTHER" id="PTHR43618">
    <property type="entry name" value="7-ALPHA-HYDROXYSTEROID DEHYDROGENASE"/>
    <property type="match status" value="1"/>
</dbReference>
<keyword evidence="3" id="KW-0560">Oxidoreductase</keyword>
<evidence type="ECO:0000256" key="1">
    <source>
        <dbReference type="ARBA" id="ARBA00006484"/>
    </source>
</evidence>
<evidence type="ECO:0000256" key="2">
    <source>
        <dbReference type="ARBA" id="ARBA00022857"/>
    </source>
</evidence>
<reference evidence="5 6" key="1">
    <citation type="submission" date="2024-09" db="EMBL/GenBank/DDBJ databases">
        <title>Rethinking Asexuality: The Enigmatic Case of Functional Sexual Genes in Lepraria (Stereocaulaceae).</title>
        <authorList>
            <person name="Doellman M."/>
            <person name="Sun Y."/>
            <person name="Barcenas-Pena A."/>
            <person name="Lumbsch H.T."/>
            <person name="Grewe F."/>
        </authorList>
    </citation>
    <scope>NUCLEOTIDE SEQUENCE [LARGE SCALE GENOMIC DNA]</scope>
    <source>
        <strain evidence="5 6">Grewe 0041</strain>
    </source>
</reference>
<keyword evidence="2" id="KW-0521">NADP</keyword>